<accession>A0A0F9UE48</accession>
<dbReference type="AlphaFoldDB" id="A0A0F9UE48"/>
<sequence>MRIEVPFLPPYEASMITRRASLIALFTGRAPAIYAYALRLFGFMLSPIGRLAALRTKFPAMFIQRPWPAECFPTMLTLQFNCLVGFPTLSGAEEFVGPEPVRSSVDFLSAVCAVLEQTTTCCCDLAGSGTVYLVLFLPRRIRTKLFATSRASASHMNGMTKGIDAEFSVGFIFPPENMGYYLSNLRVISPNYPSASVQDQLRHIIQVSALLITLVKQNSYPKRVVSIRQKRLISILNLPANPLLGFFCLARVIDSPISIGAESGALFGDWFSWDSQMNADAGLRYSSRPCQDIRIGSNHIVIISFLSRESKMFILVNPELAPLTIIELEVK</sequence>
<proteinExistence type="predicted"/>
<evidence type="ECO:0000313" key="1">
    <source>
        <dbReference type="EMBL" id="KKN59516.1"/>
    </source>
</evidence>
<protein>
    <submittedName>
        <fullName evidence="1">Uncharacterized protein</fullName>
    </submittedName>
</protein>
<name>A0A0F9UE48_9ZZZZ</name>
<reference evidence="1" key="1">
    <citation type="journal article" date="2015" name="Nature">
        <title>Complex archaea that bridge the gap between prokaryotes and eukaryotes.</title>
        <authorList>
            <person name="Spang A."/>
            <person name="Saw J.H."/>
            <person name="Jorgensen S.L."/>
            <person name="Zaremba-Niedzwiedzka K."/>
            <person name="Martijn J."/>
            <person name="Lind A.E."/>
            <person name="van Eijk R."/>
            <person name="Schleper C."/>
            <person name="Guy L."/>
            <person name="Ettema T.J."/>
        </authorList>
    </citation>
    <scope>NUCLEOTIDE SEQUENCE</scope>
</reference>
<organism evidence="1">
    <name type="scientific">marine sediment metagenome</name>
    <dbReference type="NCBI Taxonomy" id="412755"/>
    <lineage>
        <taxon>unclassified sequences</taxon>
        <taxon>metagenomes</taxon>
        <taxon>ecological metagenomes</taxon>
    </lineage>
</organism>
<gene>
    <name evidence="1" type="ORF">LCGC14_0541300</name>
</gene>
<comment type="caution">
    <text evidence="1">The sequence shown here is derived from an EMBL/GenBank/DDBJ whole genome shotgun (WGS) entry which is preliminary data.</text>
</comment>
<dbReference type="EMBL" id="LAZR01000724">
    <property type="protein sequence ID" value="KKN59516.1"/>
    <property type="molecule type" value="Genomic_DNA"/>
</dbReference>